<dbReference type="InterPro" id="IPR011990">
    <property type="entry name" value="TPR-like_helical_dom_sf"/>
</dbReference>
<dbReference type="SUPFAM" id="SSF81901">
    <property type="entry name" value="HCP-like"/>
    <property type="match status" value="2"/>
</dbReference>
<name>A0ABS9DB24_9ALTE</name>
<proteinExistence type="predicted"/>
<evidence type="ECO:0000313" key="2">
    <source>
        <dbReference type="EMBL" id="MCF2948836.1"/>
    </source>
</evidence>
<dbReference type="Pfam" id="PF08238">
    <property type="entry name" value="Sel1"/>
    <property type="match status" value="3"/>
</dbReference>
<sequence>MKTLVRHLTPLAFVSIVMTAPVFSADIFKTDKQFAAKQYKLAKQGYTEAAKVGNPHAYYQLATMYQKGLGVEKDTLNALIYMSMAADYPLEKAQTTFSSMMAPFNDDQKTTIYQVLKEHKQKAGKAIIQEQYFPVIKTENLADKVTFNGELAIDGKFFSEEYEDALLEFDEGSFTNDDGDLEEGDSLTLIMSAPKLPFLILDHDIASDGSKRNLIDIQKMGSTLTIKDEYALFPTPIPMFKDQPVEFVHRAYMGAATYSKFTMVHENEAMYENIIRSAKRLKSGTSLSDQYQYAMALQSFTWLTQEEGEVDKRLLALSKQGHPLAMFEHGLKLYREQNDIPKAIEWISLAASYGLANAEYRLGKLLTTSPWVTYDEKKALFWFESAVKKGHIPATLKTIELNLTANDKSLHDQDRAEVLLDRIAAAQTNNPEYFYLLALSHKNRENRDYTQVITNLEKAIFMAQIKNWDTEEWQDLLAKLTQGSVTIVE</sequence>
<comment type="caution">
    <text evidence="2">The sequence shown here is derived from an EMBL/GenBank/DDBJ whole genome shotgun (WGS) entry which is preliminary data.</text>
</comment>
<dbReference type="EMBL" id="JAKGAS010000006">
    <property type="protein sequence ID" value="MCF2948836.1"/>
    <property type="molecule type" value="Genomic_DNA"/>
</dbReference>
<dbReference type="SMART" id="SM00671">
    <property type="entry name" value="SEL1"/>
    <property type="match status" value="3"/>
</dbReference>
<dbReference type="InterPro" id="IPR050767">
    <property type="entry name" value="Sel1_AlgK"/>
</dbReference>
<dbReference type="PANTHER" id="PTHR11102">
    <property type="entry name" value="SEL-1-LIKE PROTEIN"/>
    <property type="match status" value="1"/>
</dbReference>
<evidence type="ECO:0000256" key="1">
    <source>
        <dbReference type="SAM" id="SignalP"/>
    </source>
</evidence>
<organism evidence="2 3">
    <name type="scientific">Paraglaciecola algarum</name>
    <dbReference type="NCBI Taxonomy" id="3050085"/>
    <lineage>
        <taxon>Bacteria</taxon>
        <taxon>Pseudomonadati</taxon>
        <taxon>Pseudomonadota</taxon>
        <taxon>Gammaproteobacteria</taxon>
        <taxon>Alteromonadales</taxon>
        <taxon>Alteromonadaceae</taxon>
        <taxon>Paraglaciecola</taxon>
    </lineage>
</organism>
<protein>
    <submittedName>
        <fullName evidence="2">SEL1-like repeat protein</fullName>
    </submittedName>
</protein>
<dbReference type="Proteomes" id="UP001521137">
    <property type="component" value="Unassembled WGS sequence"/>
</dbReference>
<dbReference type="RefSeq" id="WP_235312876.1">
    <property type="nucleotide sequence ID" value="NZ_JAKGAS010000006.1"/>
</dbReference>
<feature type="signal peptide" evidence="1">
    <location>
        <begin position="1"/>
        <end position="24"/>
    </location>
</feature>
<keyword evidence="3" id="KW-1185">Reference proteome</keyword>
<dbReference type="Gene3D" id="1.25.40.10">
    <property type="entry name" value="Tetratricopeptide repeat domain"/>
    <property type="match status" value="2"/>
</dbReference>
<gene>
    <name evidence="2" type="ORF">L0668_12015</name>
</gene>
<feature type="chain" id="PRO_5046073283" evidence="1">
    <location>
        <begin position="25"/>
        <end position="489"/>
    </location>
</feature>
<reference evidence="2 3" key="1">
    <citation type="submission" date="2022-01" db="EMBL/GenBank/DDBJ databases">
        <title>Paraglaciecola sp. G1-23.</title>
        <authorList>
            <person name="Jin M.S."/>
            <person name="Han D.M."/>
            <person name="Kim H.M."/>
            <person name="Jeon C.O."/>
        </authorList>
    </citation>
    <scope>NUCLEOTIDE SEQUENCE [LARGE SCALE GENOMIC DNA]</scope>
    <source>
        <strain evidence="2 3">G1-23</strain>
    </source>
</reference>
<dbReference type="InterPro" id="IPR006597">
    <property type="entry name" value="Sel1-like"/>
</dbReference>
<dbReference type="PANTHER" id="PTHR11102:SF160">
    <property type="entry name" value="ERAD-ASSOCIATED E3 UBIQUITIN-PROTEIN LIGASE COMPONENT HRD3"/>
    <property type="match status" value="1"/>
</dbReference>
<accession>A0ABS9DB24</accession>
<evidence type="ECO:0000313" key="3">
    <source>
        <dbReference type="Proteomes" id="UP001521137"/>
    </source>
</evidence>
<keyword evidence="1" id="KW-0732">Signal</keyword>